<feature type="region of interest" description="Disordered" evidence="1">
    <location>
        <begin position="1"/>
        <end position="40"/>
    </location>
</feature>
<dbReference type="InParanoid" id="A0A1S3HGM0"/>
<name>A0A1S3HGM0_LINAN</name>
<gene>
    <name evidence="3" type="primary">LOC106155100</name>
</gene>
<feature type="region of interest" description="Disordered" evidence="1">
    <location>
        <begin position="161"/>
        <end position="189"/>
    </location>
</feature>
<organism evidence="2 3">
    <name type="scientific">Lingula anatina</name>
    <name type="common">Brachiopod</name>
    <name type="synonym">Lingula unguis</name>
    <dbReference type="NCBI Taxonomy" id="7574"/>
    <lineage>
        <taxon>Eukaryota</taxon>
        <taxon>Metazoa</taxon>
        <taxon>Spiralia</taxon>
        <taxon>Lophotrochozoa</taxon>
        <taxon>Brachiopoda</taxon>
        <taxon>Linguliformea</taxon>
        <taxon>Lingulata</taxon>
        <taxon>Lingulida</taxon>
        <taxon>Linguloidea</taxon>
        <taxon>Lingulidae</taxon>
        <taxon>Lingula</taxon>
    </lineage>
</organism>
<accession>A0A1S3HGM0</accession>
<dbReference type="OrthoDB" id="5978002at2759"/>
<feature type="compositionally biased region" description="Polar residues" evidence="1">
    <location>
        <begin position="1"/>
        <end position="13"/>
    </location>
</feature>
<proteinExistence type="predicted"/>
<dbReference type="GO" id="GO:0007144">
    <property type="term" value="P:female meiosis I"/>
    <property type="evidence" value="ECO:0007669"/>
    <property type="project" value="TreeGrafter"/>
</dbReference>
<dbReference type="GO" id="GO:0007141">
    <property type="term" value="P:male meiosis I"/>
    <property type="evidence" value="ECO:0007669"/>
    <property type="project" value="TreeGrafter"/>
</dbReference>
<sequence>MTTTEGDQIQQKYNLRVTPFSPRSFGSDEKAGGFKDNLTPRNRMLQESFSNMTLGQEDSKFSSDTRKNVGLDSVTSLYSPWSTYGGGTEENAPGGSYGCNDSQVSRTGWTPTHSPRYPNHMNFSLDLDKSGSSDKFAISHSSERFPLDDLVSKILDDEHHLFGMPPSLQESNSQDSHSQSSSDVFSMDGSPGFTGNSVWSTGFESVNQGDRSSLSYGSLEQTTESLPMWERSISVDSGISPDKTRQLSGSDVMGDQHSGFGRQDMKGEYIGSHLREQIKQNQGGRKLTGRQNFFAGGTNQQQQFDHLQSRSHSSGLRSDASFSFNKYNNHLHETLNNQHSVNAPQFNPQQDKLFRPIRNQSEMNPGKVMPQGDVHPSQSYSVGKSISQQGDIQYNHHGGVGKAGHSEPSHMQPLRVATGSQGYSTPNSQGYSPASAWQSPGAQRSTPTSSGSFASLENQAFMANKHGFPFRHNRGQKISGQPMAPSSGLDRNAFAHLMHQQHHLQQQQQFQQQRPSSVTPFDREMLHHVRDYKQGSPAELGSPLPHGMSPVEQDRNSPYFRDYQRSGFQNLPPQYREDYLPPEFAAAVQAAAAAGSGLPPHLQGVMPKFPPNIAPVPLPPFPPEGYDFYPFDPYLHGRFPPMVGPGGEPLFCELPPHFPFGFPFMGLKPQRRTGPSNELHIRLEDCCDQYKYLEKERKKTEADLARCFPGKKVSSANNTVIPRLPSNPSRVDRLVVDSLREQARAVTLITKMEKLRNDPLHPNIHSAMEKWMEGIRKVQARRKEEIVNATNRQRNGGPRYQEDKDVLALAAAIHELTTHTRRARTALWCGLQMTTKGIIVQQITQVSRQLSTSGGSLAPDQQNPVGSSSSLVNIPGVSTADVSQADSPSDMAVLAKQIAVLSTSKENVSAVSKAQATTSEEGSGDGNDNNNNDHPKSTRGQPK</sequence>
<feature type="region of interest" description="Disordered" evidence="1">
    <location>
        <begin position="903"/>
        <end position="943"/>
    </location>
</feature>
<dbReference type="InterPro" id="IPR027963">
    <property type="entry name" value="MEIOC"/>
</dbReference>
<evidence type="ECO:0000313" key="3">
    <source>
        <dbReference type="RefSeq" id="XP_013385215.1"/>
    </source>
</evidence>
<feature type="region of interest" description="Disordered" evidence="1">
    <location>
        <begin position="391"/>
        <end position="452"/>
    </location>
</feature>
<feature type="region of interest" description="Disordered" evidence="1">
    <location>
        <begin position="852"/>
        <end position="872"/>
    </location>
</feature>
<dbReference type="PANTHER" id="PTHR33861">
    <property type="entry name" value="PROTEIN CBG18333"/>
    <property type="match status" value="1"/>
</dbReference>
<dbReference type="AlphaFoldDB" id="A0A1S3HGM0"/>
<feature type="compositionally biased region" description="Polar residues" evidence="1">
    <location>
        <begin position="903"/>
        <end position="918"/>
    </location>
</feature>
<evidence type="ECO:0000313" key="2">
    <source>
        <dbReference type="Proteomes" id="UP000085678"/>
    </source>
</evidence>
<feature type="region of interest" description="Disordered" evidence="1">
    <location>
        <begin position="467"/>
        <end position="489"/>
    </location>
</feature>
<dbReference type="RefSeq" id="XP_013385215.1">
    <property type="nucleotide sequence ID" value="XM_013529761.2"/>
</dbReference>
<feature type="compositionally biased region" description="Polar residues" evidence="1">
    <location>
        <begin position="418"/>
        <end position="452"/>
    </location>
</feature>
<dbReference type="Proteomes" id="UP000085678">
    <property type="component" value="Unplaced"/>
</dbReference>
<dbReference type="GO" id="GO:0005737">
    <property type="term" value="C:cytoplasm"/>
    <property type="evidence" value="ECO:0007669"/>
    <property type="project" value="TreeGrafter"/>
</dbReference>
<dbReference type="STRING" id="7574.A0A1S3HGM0"/>
<dbReference type="PANTHER" id="PTHR33861:SF5">
    <property type="entry name" value="GAMMA-TUBULIN COMPLEX COMPONENT"/>
    <property type="match status" value="1"/>
</dbReference>
<dbReference type="GO" id="GO:0005634">
    <property type="term" value="C:nucleus"/>
    <property type="evidence" value="ECO:0007669"/>
    <property type="project" value="TreeGrafter"/>
</dbReference>
<feature type="region of interest" description="Disordered" evidence="1">
    <location>
        <begin position="499"/>
        <end position="518"/>
    </location>
</feature>
<dbReference type="GeneID" id="106155100"/>
<protein>
    <submittedName>
        <fullName evidence="3">Uncharacterized protein LOC106155100 isoform X1</fullName>
    </submittedName>
</protein>
<reference evidence="3" key="1">
    <citation type="submission" date="2025-08" db="UniProtKB">
        <authorList>
            <consortium name="RefSeq"/>
        </authorList>
    </citation>
    <scope>IDENTIFICATION</scope>
    <source>
        <tissue evidence="3">Gonads</tissue>
    </source>
</reference>
<feature type="region of interest" description="Disordered" evidence="1">
    <location>
        <begin position="363"/>
        <end position="382"/>
    </location>
</feature>
<keyword evidence="2" id="KW-1185">Reference proteome</keyword>
<dbReference type="KEGG" id="lak:106155100"/>
<evidence type="ECO:0000256" key="1">
    <source>
        <dbReference type="SAM" id="MobiDB-lite"/>
    </source>
</evidence>
<dbReference type="GO" id="GO:0048255">
    <property type="term" value="P:mRNA stabilization"/>
    <property type="evidence" value="ECO:0007669"/>
    <property type="project" value="TreeGrafter"/>
</dbReference>
<feature type="compositionally biased region" description="Low complexity" evidence="1">
    <location>
        <begin position="169"/>
        <end position="189"/>
    </location>
</feature>
<feature type="compositionally biased region" description="Low complexity" evidence="1">
    <location>
        <begin position="503"/>
        <end position="513"/>
    </location>
</feature>
<dbReference type="Pfam" id="PF15189">
    <property type="entry name" value="MEIOC"/>
    <property type="match status" value="1"/>
</dbReference>